<dbReference type="EMBL" id="CP024968">
    <property type="protein sequence ID" value="ATZ20843.1"/>
    <property type="molecule type" value="Genomic_DNA"/>
</dbReference>
<accession>A0A2K8P536</accession>
<reference evidence="1 2" key="1">
    <citation type="submission" date="2017-11" db="EMBL/GenBank/DDBJ databases">
        <title>Genome sequence of Mesoplasma coleopterae BARC 779 (ATCC 49583).</title>
        <authorList>
            <person name="Lo W.-S."/>
            <person name="Kuo C.-H."/>
        </authorList>
    </citation>
    <scope>NUCLEOTIDE SEQUENCE [LARGE SCALE GENOMIC DNA]</scope>
    <source>
        <strain evidence="1 2">BARC 779</strain>
    </source>
</reference>
<evidence type="ECO:0000313" key="2">
    <source>
        <dbReference type="Proteomes" id="UP000232221"/>
    </source>
</evidence>
<dbReference type="OrthoDB" id="401409at2"/>
<name>A0A2K8P536_9MOLU</name>
<evidence type="ECO:0000313" key="1">
    <source>
        <dbReference type="EMBL" id="ATZ20843.1"/>
    </source>
</evidence>
<dbReference type="Proteomes" id="UP000232221">
    <property type="component" value="Chromosome"/>
</dbReference>
<dbReference type="RefSeq" id="WP_100670907.1">
    <property type="nucleotide sequence ID" value="NZ_CP024968.1"/>
</dbReference>
<dbReference type="AlphaFoldDB" id="A0A2K8P536"/>
<evidence type="ECO:0008006" key="3">
    <source>
        <dbReference type="Google" id="ProtNLM"/>
    </source>
</evidence>
<protein>
    <recommendedName>
        <fullName evidence="3">ParB/Sulfiredoxin domain-containing protein</fullName>
    </recommendedName>
</protein>
<sequence>MQYNNKEIRMLPSNPRYTVMEEIDFKDLYFSKYSIIETAKELLKYEGDFSELLDLIKAIKENGFISLNDNILLHLDNKQENYYVLEGNRRILAINLIKKNLIIDELIEDTPNFENTDKNEWLKNIKEIKKTISEFGNLDIEHEWFKDVTSFSSEFIWKSIYTKHIGEQIGKREWSRAKYFDDLLKKYLNFLKTDSKEIAIKRISNLFGKKESIIKQDIKSSIWIIKSIEMYNSTNENKIDYRQMEVSGYELVLSQKLNLMSEEKTIRNILGVEIDTDKIELSFKIKNYESILSFLIQKSIEKKITTRGIKPEIFDELGDLLGQSIYNKKTLDYKMRQLSKINDENLSVIEKSEKNFLINIKSEDLKPNSFEINKWDSKFVQSIKRMMSTELKTIKNLKNYNENEYPITNISLVVRNVIDLLILEFFYRIGNYLDEIPNYKNIFNEKTIKDIKEFHNNYNFSEKHEVNDLTAHITNLVQSKGTSFGLQDSLVEIVIFKYKDRLKELEIDITSDEFTTTLSKILSYKRYEENNKQNGFKLLNDLVHKPYMGYEIIENREYVKIDNINEMFSTIKFLLKILKIWEEKK</sequence>
<dbReference type="KEGG" id="mcol:MCOLE_v1c03290"/>
<keyword evidence="2" id="KW-1185">Reference proteome</keyword>
<proteinExistence type="predicted"/>
<organism evidence="1 2">
    <name type="scientific">Mesoplasma coleopterae</name>
    <dbReference type="NCBI Taxonomy" id="324078"/>
    <lineage>
        <taxon>Bacteria</taxon>
        <taxon>Bacillati</taxon>
        <taxon>Mycoplasmatota</taxon>
        <taxon>Mollicutes</taxon>
        <taxon>Entomoplasmatales</taxon>
        <taxon>Entomoplasmataceae</taxon>
        <taxon>Mesoplasma</taxon>
    </lineage>
</organism>
<gene>
    <name evidence="1" type="ORF">MCOLE_v1c03290</name>
</gene>